<protein>
    <submittedName>
        <fullName evidence="4">Gas vesicle synthesis protein GvpL/GvpF</fullName>
    </submittedName>
</protein>
<dbReference type="RefSeq" id="WP_253775524.1">
    <property type="nucleotide sequence ID" value="NZ_JAMTCK010000012.1"/>
</dbReference>
<evidence type="ECO:0000256" key="1">
    <source>
        <dbReference type="ARBA" id="ARBA00022987"/>
    </source>
</evidence>
<dbReference type="AlphaFoldDB" id="A0AAE3KIJ6"/>
<dbReference type="GO" id="GO:0031412">
    <property type="term" value="P:gas vesicle organization"/>
    <property type="evidence" value="ECO:0007669"/>
    <property type="project" value="InterPro"/>
</dbReference>
<dbReference type="InterPro" id="IPR009430">
    <property type="entry name" value="GvpL/GvpF"/>
</dbReference>
<comment type="caution">
    <text evidence="4">The sequence shown here is derived from an EMBL/GenBank/DDBJ whole genome shotgun (WGS) entry which is preliminary data.</text>
</comment>
<dbReference type="PANTHER" id="PTHR36852:SF1">
    <property type="entry name" value="PROTEIN GVPL 2"/>
    <property type="match status" value="1"/>
</dbReference>
<dbReference type="PANTHER" id="PTHR36852">
    <property type="entry name" value="PROTEIN GVPL 2"/>
    <property type="match status" value="1"/>
</dbReference>
<proteinExistence type="inferred from homology"/>
<dbReference type="GO" id="GO:0031411">
    <property type="term" value="C:gas vesicle"/>
    <property type="evidence" value="ECO:0007669"/>
    <property type="project" value="UniProtKB-SubCell"/>
</dbReference>
<dbReference type="EMBL" id="JAMTCK010000012">
    <property type="protein sequence ID" value="MCP2168052.1"/>
    <property type="molecule type" value="Genomic_DNA"/>
</dbReference>
<organism evidence="4 5">
    <name type="scientific">Goodfellowiella coeruleoviolacea</name>
    <dbReference type="NCBI Taxonomy" id="334858"/>
    <lineage>
        <taxon>Bacteria</taxon>
        <taxon>Bacillati</taxon>
        <taxon>Actinomycetota</taxon>
        <taxon>Actinomycetes</taxon>
        <taxon>Pseudonocardiales</taxon>
        <taxon>Pseudonocardiaceae</taxon>
        <taxon>Goodfellowiella</taxon>
    </lineage>
</organism>
<evidence type="ECO:0000256" key="3">
    <source>
        <dbReference type="ARBA" id="ARBA00035643"/>
    </source>
</evidence>
<reference evidence="4" key="1">
    <citation type="submission" date="2022-06" db="EMBL/GenBank/DDBJ databases">
        <title>Genomic Encyclopedia of Archaeal and Bacterial Type Strains, Phase II (KMG-II): from individual species to whole genera.</title>
        <authorList>
            <person name="Goeker M."/>
        </authorList>
    </citation>
    <scope>NUCLEOTIDE SEQUENCE</scope>
    <source>
        <strain evidence="4">DSM 43935</strain>
    </source>
</reference>
<dbReference type="Proteomes" id="UP001206128">
    <property type="component" value="Unassembled WGS sequence"/>
</dbReference>
<keyword evidence="1" id="KW-0304">Gas vesicle</keyword>
<evidence type="ECO:0000313" key="4">
    <source>
        <dbReference type="EMBL" id="MCP2168052.1"/>
    </source>
</evidence>
<dbReference type="Pfam" id="PF06386">
    <property type="entry name" value="GvpL_GvpF"/>
    <property type="match status" value="1"/>
</dbReference>
<sequence length="250" mass="27356">MSTYVYAIVGSDHPLRLTGRTGVGATPGELRVIRQDGLAAVVSDAPVDLRAKRRDLLAHEGVLESLTDDGAVLPLRFGTVARDDNEVRTALRDRADQFGELLGELTGRVEVNLKVAHHEDAVLLELLAENAELRELNEATRSAGGGSYEQRLRLGELATQAVTERQRRDGEQVRHHLRPLARRESIGPRVEGYFLNVSYLVDRDQLPAFSSAVAELAKQHGAVMDFRLHGPLPAYSFASAEPARATAPAR</sequence>
<evidence type="ECO:0000256" key="2">
    <source>
        <dbReference type="ARBA" id="ARBA00035108"/>
    </source>
</evidence>
<keyword evidence="5" id="KW-1185">Reference proteome</keyword>
<gene>
    <name evidence="4" type="ORF">LX83_004926</name>
</gene>
<accession>A0AAE3KIJ6</accession>
<comment type="subcellular location">
    <subcellularLocation>
        <location evidence="2">Gas vesicle</location>
    </subcellularLocation>
</comment>
<evidence type="ECO:0000313" key="5">
    <source>
        <dbReference type="Proteomes" id="UP001206128"/>
    </source>
</evidence>
<name>A0AAE3KIJ6_9PSEU</name>
<comment type="similarity">
    <text evidence="3">Belongs to the gas vesicle GvpF/GvpL family.</text>
</comment>